<sequence>MYCLALLAGSALAGCSAVDGLARRVAEPESAPMPWTRLIETTPGFAEVLRTGTTPADGPERPELAWRIVDPGEFEVDTRFERRVDPAGHTTHMAVELDFRAPPKSDAARRPRATVLLLHGWAMDKDSTLPWAFAFADAGWRAVLLDLRNHGASGRAPAGFGPREAVDVARAIDDLRQRGELVGPLVLLGMSYGAAVALETAARHEAVAAVVALEPFANAGAAVRDMLDDGLAGRGGPVGLRLARWRYGDVDRDAVVAAASARLGLDLDSVGPGDALAAWPRCTLLLHGAADRMLPPAHSRALAMAAPRARLAVVDGEDHLSLPLRLDRLARPVIAWATAAATTSTDASCPAFALPATGDP</sequence>
<feature type="domain" description="AB hydrolase-1" evidence="1">
    <location>
        <begin position="115"/>
        <end position="324"/>
    </location>
</feature>
<dbReference type="EMBL" id="JAGQFT020000009">
    <property type="protein sequence ID" value="MBS7458236.1"/>
    <property type="molecule type" value="Genomic_DNA"/>
</dbReference>
<keyword evidence="2" id="KW-0378">Hydrolase</keyword>
<evidence type="ECO:0000313" key="2">
    <source>
        <dbReference type="EMBL" id="MBR0561315.1"/>
    </source>
</evidence>
<reference evidence="3 4" key="1">
    <citation type="journal article" date="2021" name="Microbiol. Resour. Announc.">
        <title>Draft Genome Sequence of Coralloluteibacterium stylophorae LMG 29479T.</title>
        <authorList>
            <person name="Karlyshev A.V."/>
            <person name="Kudryashova E.B."/>
            <person name="Ariskina E.V."/>
            <person name="Conroy A.P."/>
            <person name="Abidueva E.Y."/>
        </authorList>
    </citation>
    <scope>NUCLEOTIDE SEQUENCE [LARGE SCALE GENOMIC DNA]</scope>
    <source>
        <strain evidence="3 4">LMG 29479</strain>
    </source>
</reference>
<dbReference type="InterPro" id="IPR029058">
    <property type="entry name" value="AB_hydrolase_fold"/>
</dbReference>
<dbReference type="Pfam" id="PF12697">
    <property type="entry name" value="Abhydrolase_6"/>
    <property type="match status" value="1"/>
</dbReference>
<name>A0A8J7VQS6_9GAMM</name>
<gene>
    <name evidence="3" type="ORF">KB893_013940</name>
    <name evidence="2" type="ORF">KB893_02095</name>
</gene>
<dbReference type="Proteomes" id="UP000675747">
    <property type="component" value="Unassembled WGS sequence"/>
</dbReference>
<evidence type="ECO:0000313" key="4">
    <source>
        <dbReference type="Proteomes" id="UP000675747"/>
    </source>
</evidence>
<reference evidence="2" key="2">
    <citation type="submission" date="2021-04" db="EMBL/GenBank/DDBJ databases">
        <authorList>
            <person name="Karlyshev A.V."/>
        </authorList>
    </citation>
    <scope>NUCLEOTIDE SEQUENCE</scope>
    <source>
        <strain evidence="2">LMG 29479</strain>
    </source>
</reference>
<dbReference type="GO" id="GO:0016787">
    <property type="term" value="F:hydrolase activity"/>
    <property type="evidence" value="ECO:0007669"/>
    <property type="project" value="UniProtKB-KW"/>
</dbReference>
<dbReference type="AlphaFoldDB" id="A0A8J7VQS6"/>
<comment type="caution">
    <text evidence="2">The sequence shown here is derived from an EMBL/GenBank/DDBJ whole genome shotgun (WGS) entry which is preliminary data.</text>
</comment>
<dbReference type="EMBL" id="JAGQFT010000007">
    <property type="protein sequence ID" value="MBR0561315.1"/>
    <property type="molecule type" value="Genomic_DNA"/>
</dbReference>
<dbReference type="PANTHER" id="PTHR43194">
    <property type="entry name" value="HYDROLASE ALPHA/BETA FOLD FAMILY"/>
    <property type="match status" value="1"/>
</dbReference>
<dbReference type="SUPFAM" id="SSF53474">
    <property type="entry name" value="alpha/beta-Hydrolases"/>
    <property type="match status" value="1"/>
</dbReference>
<dbReference type="InterPro" id="IPR000073">
    <property type="entry name" value="AB_hydrolase_1"/>
</dbReference>
<dbReference type="InterPro" id="IPR050228">
    <property type="entry name" value="Carboxylesterase_BioH"/>
</dbReference>
<dbReference type="PANTHER" id="PTHR43194:SF2">
    <property type="entry name" value="PEROXISOMAL MEMBRANE PROTEIN LPX1"/>
    <property type="match status" value="1"/>
</dbReference>
<evidence type="ECO:0000259" key="1">
    <source>
        <dbReference type="Pfam" id="PF12697"/>
    </source>
</evidence>
<evidence type="ECO:0000313" key="3">
    <source>
        <dbReference type="EMBL" id="MBS7458236.1"/>
    </source>
</evidence>
<protein>
    <submittedName>
        <fullName evidence="2">Alpha/beta fold hydrolase</fullName>
    </submittedName>
</protein>
<proteinExistence type="predicted"/>
<accession>A0A8J7VQS6</accession>
<dbReference type="Gene3D" id="3.40.50.1820">
    <property type="entry name" value="alpha/beta hydrolase"/>
    <property type="match status" value="1"/>
</dbReference>
<organism evidence="2">
    <name type="scientific">Coralloluteibacterium stylophorae</name>
    <dbReference type="NCBI Taxonomy" id="1776034"/>
    <lineage>
        <taxon>Bacteria</taxon>
        <taxon>Pseudomonadati</taxon>
        <taxon>Pseudomonadota</taxon>
        <taxon>Gammaproteobacteria</taxon>
        <taxon>Lysobacterales</taxon>
        <taxon>Lysobacteraceae</taxon>
        <taxon>Coralloluteibacterium</taxon>
    </lineage>
</organism>
<keyword evidence="4" id="KW-1185">Reference proteome</keyword>